<evidence type="ECO:0000313" key="1">
    <source>
        <dbReference type="EMBL" id="STL87923.1"/>
    </source>
</evidence>
<protein>
    <submittedName>
        <fullName evidence="1">Prophage protein</fullName>
    </submittedName>
</protein>
<name>A0A377C9B4_ECOLX</name>
<dbReference type="EMBL" id="UGEX01000001">
    <property type="protein sequence ID" value="STL87923.1"/>
    <property type="molecule type" value="Genomic_DNA"/>
</dbReference>
<organism evidence="1 2">
    <name type="scientific">Escherichia coli</name>
    <dbReference type="NCBI Taxonomy" id="562"/>
    <lineage>
        <taxon>Bacteria</taxon>
        <taxon>Pseudomonadati</taxon>
        <taxon>Pseudomonadota</taxon>
        <taxon>Gammaproteobacteria</taxon>
        <taxon>Enterobacterales</taxon>
        <taxon>Enterobacteriaceae</taxon>
        <taxon>Escherichia</taxon>
    </lineage>
</organism>
<sequence length="94" mass="10499">MYGVLSGLMDVGKGVGLFQDMTPEEQAAIQSLQQKLAAKHQPHKMLVSLLDKQRHLLVVVGLFLRFRKGRQGWLPPQGLVRLKVVLLLTEPVAM</sequence>
<gene>
    <name evidence="1" type="ORF">NCTC10429_02436</name>
</gene>
<dbReference type="Proteomes" id="UP000254088">
    <property type="component" value="Unassembled WGS sequence"/>
</dbReference>
<reference evidence="1 2" key="1">
    <citation type="submission" date="2018-06" db="EMBL/GenBank/DDBJ databases">
        <authorList>
            <consortium name="Pathogen Informatics"/>
            <person name="Doyle S."/>
        </authorList>
    </citation>
    <scope>NUCLEOTIDE SEQUENCE [LARGE SCALE GENOMIC DNA]</scope>
    <source>
        <strain evidence="1 2">NCTC10429</strain>
    </source>
</reference>
<dbReference type="AlphaFoldDB" id="A0A377C9B4"/>
<accession>A0A377C9B4</accession>
<proteinExistence type="predicted"/>
<evidence type="ECO:0000313" key="2">
    <source>
        <dbReference type="Proteomes" id="UP000254088"/>
    </source>
</evidence>